<evidence type="ECO:0000256" key="1">
    <source>
        <dbReference type="SAM" id="MobiDB-lite"/>
    </source>
</evidence>
<dbReference type="AlphaFoldDB" id="A0A8T8WQB6"/>
<dbReference type="EMBL" id="KZ824837">
    <property type="protein sequence ID" value="RAH77772.1"/>
    <property type="molecule type" value="Genomic_DNA"/>
</dbReference>
<name>A0A8T8WQB6_ASPJA</name>
<reference evidence="2 3" key="1">
    <citation type="submission" date="2018-02" db="EMBL/GenBank/DDBJ databases">
        <title>The genomes of Aspergillus section Nigri reveals drivers in fungal speciation.</title>
        <authorList>
            <consortium name="DOE Joint Genome Institute"/>
            <person name="Vesth T.C."/>
            <person name="Nybo J."/>
            <person name="Theobald S."/>
            <person name="Brandl J."/>
            <person name="Frisvad J.C."/>
            <person name="Nielsen K.F."/>
            <person name="Lyhne E.K."/>
            <person name="Kogle M.E."/>
            <person name="Kuo A."/>
            <person name="Riley R."/>
            <person name="Clum A."/>
            <person name="Nolan M."/>
            <person name="Lipzen A."/>
            <person name="Salamov A."/>
            <person name="Henrissat B."/>
            <person name="Wiebenga A."/>
            <person name="De vries R.P."/>
            <person name="Grigoriev I.V."/>
            <person name="Mortensen U.H."/>
            <person name="Andersen M.R."/>
            <person name="Baker S.E."/>
        </authorList>
    </citation>
    <scope>NUCLEOTIDE SEQUENCE [LARGE SCALE GENOMIC DNA]</scope>
    <source>
        <strain evidence="2 3">CBS 114.51</strain>
    </source>
</reference>
<dbReference type="GeneID" id="37174512"/>
<dbReference type="RefSeq" id="XP_025523666.1">
    <property type="nucleotide sequence ID" value="XM_025670820.1"/>
</dbReference>
<organism evidence="2 3">
    <name type="scientific">Aspergillus japonicus CBS 114.51</name>
    <dbReference type="NCBI Taxonomy" id="1448312"/>
    <lineage>
        <taxon>Eukaryota</taxon>
        <taxon>Fungi</taxon>
        <taxon>Dikarya</taxon>
        <taxon>Ascomycota</taxon>
        <taxon>Pezizomycotina</taxon>
        <taxon>Eurotiomycetes</taxon>
        <taxon>Eurotiomycetidae</taxon>
        <taxon>Eurotiales</taxon>
        <taxon>Aspergillaceae</taxon>
        <taxon>Aspergillus</taxon>
        <taxon>Aspergillus subgen. Circumdati</taxon>
    </lineage>
</organism>
<proteinExistence type="predicted"/>
<evidence type="ECO:0000313" key="3">
    <source>
        <dbReference type="Proteomes" id="UP000249497"/>
    </source>
</evidence>
<feature type="compositionally biased region" description="Low complexity" evidence="1">
    <location>
        <begin position="175"/>
        <end position="184"/>
    </location>
</feature>
<sequence length="249" mass="28174">MTLSVQLSWLHLCDAAQGRTISAKLRLLLKGSLNLAISEPDISRALLVHLSQFAVHAANPVVGMPFRREIMAVYITGSSYLRNPDRGPFIDLGQWAAMTMIVISRRSLLFLHHKKADCPMAHRDQGLQQRKVRYFHCQTPGHIKIDYLRYHRYLFAMAEGRAPAEENRSRSCATQQQQQQQQQQRGASRSAEAEAFGPNLPKNVRGCTHNQPDSGKPDSNSVLEKESHSIKAQSYYYGYNKRQKVVIGC</sequence>
<accession>A0A8T8WQB6</accession>
<feature type="compositionally biased region" description="Polar residues" evidence="1">
    <location>
        <begin position="208"/>
        <end position="222"/>
    </location>
</feature>
<feature type="region of interest" description="Disordered" evidence="1">
    <location>
        <begin position="166"/>
        <end position="226"/>
    </location>
</feature>
<evidence type="ECO:0000313" key="2">
    <source>
        <dbReference type="EMBL" id="RAH77772.1"/>
    </source>
</evidence>
<protein>
    <submittedName>
        <fullName evidence="2">Uncharacterized protein</fullName>
    </submittedName>
</protein>
<dbReference type="Proteomes" id="UP000249497">
    <property type="component" value="Unassembled WGS sequence"/>
</dbReference>
<keyword evidence="3" id="KW-1185">Reference proteome</keyword>
<gene>
    <name evidence="2" type="ORF">BO86DRAFT_382710</name>
</gene>